<comment type="pathway">
    <text evidence="2">Purine metabolism; 7-cyano-7-deazaguanine biosynthesis.</text>
</comment>
<dbReference type="GO" id="GO:0046872">
    <property type="term" value="F:metal ion binding"/>
    <property type="evidence" value="ECO:0007669"/>
    <property type="project" value="UniProtKB-KW"/>
</dbReference>
<keyword evidence="6" id="KW-0479">Metal-binding</keyword>
<accession>A0A432MPI7</accession>
<dbReference type="RefSeq" id="WP_126723999.1">
    <property type="nucleotide sequence ID" value="NZ_RYZH01000005.1"/>
</dbReference>
<proteinExistence type="inferred from homology"/>
<evidence type="ECO:0000256" key="5">
    <source>
        <dbReference type="ARBA" id="ARBA00018141"/>
    </source>
</evidence>
<sequence length="133" mass="15305">MYRVAREIEFCYGHRLINYDGKCRHLHGHNGKAVILLEGEALDRRGMLVDFGDIKQHVQRWIDENLDHNMLLCRDDPILPVLQDLGERVFVMDANPTAENIAALIYRQARDAGLPVVRVTLWETPKCHAIFGD</sequence>
<evidence type="ECO:0000256" key="4">
    <source>
        <dbReference type="ARBA" id="ARBA00012982"/>
    </source>
</evidence>
<dbReference type="SUPFAM" id="SSF55620">
    <property type="entry name" value="Tetrahydrobiopterin biosynthesis enzymes-like"/>
    <property type="match status" value="1"/>
</dbReference>
<dbReference type="Gene3D" id="3.30.479.10">
    <property type="entry name" value="6-pyruvoyl tetrahydropterin synthase/QueD"/>
    <property type="match status" value="2"/>
</dbReference>
<evidence type="ECO:0000256" key="1">
    <source>
        <dbReference type="ARBA" id="ARBA00001947"/>
    </source>
</evidence>
<keyword evidence="8" id="KW-0456">Lyase</keyword>
<organism evidence="11 12">
    <name type="scientific">Tautonia sociabilis</name>
    <dbReference type="NCBI Taxonomy" id="2080755"/>
    <lineage>
        <taxon>Bacteria</taxon>
        <taxon>Pseudomonadati</taxon>
        <taxon>Planctomycetota</taxon>
        <taxon>Planctomycetia</taxon>
        <taxon>Isosphaerales</taxon>
        <taxon>Isosphaeraceae</taxon>
        <taxon>Tautonia</taxon>
    </lineage>
</organism>
<comment type="similarity">
    <text evidence="3">Belongs to the PTPS family. QueD subfamily.</text>
</comment>
<protein>
    <recommendedName>
        <fullName evidence="5">6-carboxy-5,6,7,8-tetrahydropterin synthase</fullName>
        <ecNumber evidence="4">4.1.2.50</ecNumber>
    </recommendedName>
    <alternativeName>
        <fullName evidence="9">Queuosine biosynthesis protein QueD</fullName>
    </alternativeName>
</protein>
<dbReference type="InterPro" id="IPR007115">
    <property type="entry name" value="6-PTP_synth/QueD"/>
</dbReference>
<keyword evidence="12" id="KW-1185">Reference proteome</keyword>
<dbReference type="GO" id="GO:0070497">
    <property type="term" value="F:6-carboxytetrahydropterin synthase activity"/>
    <property type="evidence" value="ECO:0007669"/>
    <property type="project" value="UniProtKB-EC"/>
</dbReference>
<dbReference type="PANTHER" id="PTHR12589:SF7">
    <property type="entry name" value="6-PYRUVOYL TETRAHYDROBIOPTERIN SYNTHASE"/>
    <property type="match status" value="1"/>
</dbReference>
<dbReference type="EMBL" id="RYZH01000005">
    <property type="protein sequence ID" value="RUL89005.1"/>
    <property type="molecule type" value="Genomic_DNA"/>
</dbReference>
<evidence type="ECO:0000313" key="12">
    <source>
        <dbReference type="Proteomes" id="UP000280296"/>
    </source>
</evidence>
<evidence type="ECO:0000256" key="9">
    <source>
        <dbReference type="ARBA" id="ARBA00031449"/>
    </source>
</evidence>
<gene>
    <name evidence="11" type="ORF">TsocGM_03850</name>
</gene>
<evidence type="ECO:0000256" key="8">
    <source>
        <dbReference type="ARBA" id="ARBA00023239"/>
    </source>
</evidence>
<comment type="caution">
    <text evidence="11">The sequence shown here is derived from an EMBL/GenBank/DDBJ whole genome shotgun (WGS) entry which is preliminary data.</text>
</comment>
<dbReference type="Pfam" id="PF01242">
    <property type="entry name" value="PTPS"/>
    <property type="match status" value="1"/>
</dbReference>
<dbReference type="OrthoDB" id="9804698at2"/>
<reference evidence="11 12" key="2">
    <citation type="submission" date="2019-01" db="EMBL/GenBank/DDBJ databases">
        <title>Tautonia sociabilis, a novel thermotolerant planctomycete of Isosphaeraceae family, isolated from a 4000 m deep subterranean habitat.</title>
        <authorList>
            <person name="Kovaleva O.L."/>
            <person name="Elcheninov A.G."/>
            <person name="Van Heerden E."/>
            <person name="Toshchakov S.V."/>
            <person name="Novikov A."/>
            <person name="Bonch-Osmolovskaya E.A."/>
            <person name="Kublanov I.V."/>
        </authorList>
    </citation>
    <scope>NUCLEOTIDE SEQUENCE [LARGE SCALE GENOMIC DNA]</scope>
    <source>
        <strain evidence="11 12">GM2012</strain>
    </source>
</reference>
<evidence type="ECO:0000256" key="10">
    <source>
        <dbReference type="ARBA" id="ARBA00048807"/>
    </source>
</evidence>
<evidence type="ECO:0000256" key="6">
    <source>
        <dbReference type="ARBA" id="ARBA00022723"/>
    </source>
</evidence>
<dbReference type="PANTHER" id="PTHR12589">
    <property type="entry name" value="PYRUVOYL TETRAHYDROBIOPTERIN SYNTHASE"/>
    <property type="match status" value="1"/>
</dbReference>
<comment type="cofactor">
    <cofactor evidence="1">
        <name>Zn(2+)</name>
        <dbReference type="ChEBI" id="CHEBI:29105"/>
    </cofactor>
</comment>
<evidence type="ECO:0000256" key="7">
    <source>
        <dbReference type="ARBA" id="ARBA00022833"/>
    </source>
</evidence>
<dbReference type="UniPathway" id="UPA00391"/>
<reference evidence="11 12" key="1">
    <citation type="submission" date="2018-12" db="EMBL/GenBank/DDBJ databases">
        <authorList>
            <person name="Toschakov S.V."/>
        </authorList>
    </citation>
    <scope>NUCLEOTIDE SEQUENCE [LARGE SCALE GENOMIC DNA]</scope>
    <source>
        <strain evidence="11 12">GM2012</strain>
    </source>
</reference>
<name>A0A432MPI7_9BACT</name>
<evidence type="ECO:0000256" key="3">
    <source>
        <dbReference type="ARBA" id="ARBA00008900"/>
    </source>
</evidence>
<dbReference type="InterPro" id="IPR038418">
    <property type="entry name" value="6-PTP_synth/QueD_sf"/>
</dbReference>
<keyword evidence="7" id="KW-0862">Zinc</keyword>
<dbReference type="EC" id="4.1.2.50" evidence="4"/>
<dbReference type="AlphaFoldDB" id="A0A432MPI7"/>
<comment type="catalytic activity">
    <reaction evidence="10">
        <text>7,8-dihydroneopterin 3'-triphosphate + H2O = 6-carboxy-5,6,7,8-tetrahydropterin + triphosphate + acetaldehyde + 2 H(+)</text>
        <dbReference type="Rhea" id="RHEA:27966"/>
        <dbReference type="ChEBI" id="CHEBI:15343"/>
        <dbReference type="ChEBI" id="CHEBI:15377"/>
        <dbReference type="ChEBI" id="CHEBI:15378"/>
        <dbReference type="ChEBI" id="CHEBI:18036"/>
        <dbReference type="ChEBI" id="CHEBI:58462"/>
        <dbReference type="ChEBI" id="CHEBI:61032"/>
        <dbReference type="EC" id="4.1.2.50"/>
    </reaction>
</comment>
<evidence type="ECO:0000256" key="2">
    <source>
        <dbReference type="ARBA" id="ARBA00005061"/>
    </source>
</evidence>
<evidence type="ECO:0000313" key="11">
    <source>
        <dbReference type="EMBL" id="RUL89005.1"/>
    </source>
</evidence>
<dbReference type="Proteomes" id="UP000280296">
    <property type="component" value="Unassembled WGS sequence"/>
</dbReference>